<dbReference type="VEuPathDB" id="FungiDB:A1O9_02252"/>
<name>A0A072PLE2_9EURO</name>
<gene>
    <name evidence="1" type="ORF">A1O9_02252</name>
</gene>
<reference evidence="1 2" key="1">
    <citation type="submission" date="2013-03" db="EMBL/GenBank/DDBJ databases">
        <title>The Genome Sequence of Exophiala aquamarina CBS 119918.</title>
        <authorList>
            <consortium name="The Broad Institute Genomics Platform"/>
            <person name="Cuomo C."/>
            <person name="de Hoog S."/>
            <person name="Gorbushina A."/>
            <person name="Walker B."/>
            <person name="Young S.K."/>
            <person name="Zeng Q."/>
            <person name="Gargeya S."/>
            <person name="Fitzgerald M."/>
            <person name="Haas B."/>
            <person name="Abouelleil A."/>
            <person name="Allen A.W."/>
            <person name="Alvarado L."/>
            <person name="Arachchi H.M."/>
            <person name="Berlin A.M."/>
            <person name="Chapman S.B."/>
            <person name="Gainer-Dewar J."/>
            <person name="Goldberg J."/>
            <person name="Griggs A."/>
            <person name="Gujja S."/>
            <person name="Hansen M."/>
            <person name="Howarth C."/>
            <person name="Imamovic A."/>
            <person name="Ireland A."/>
            <person name="Larimer J."/>
            <person name="McCowan C."/>
            <person name="Murphy C."/>
            <person name="Pearson M."/>
            <person name="Poon T.W."/>
            <person name="Priest M."/>
            <person name="Roberts A."/>
            <person name="Saif S."/>
            <person name="Shea T."/>
            <person name="Sisk P."/>
            <person name="Sykes S."/>
            <person name="Wortman J."/>
            <person name="Nusbaum C."/>
            <person name="Birren B."/>
        </authorList>
    </citation>
    <scope>NUCLEOTIDE SEQUENCE [LARGE SCALE GENOMIC DNA]</scope>
    <source>
        <strain evidence="1 2">CBS 119918</strain>
    </source>
</reference>
<dbReference type="OrthoDB" id="5958943at2759"/>
<dbReference type="GeneID" id="25277197"/>
<dbReference type="Proteomes" id="UP000027920">
    <property type="component" value="Unassembled WGS sequence"/>
</dbReference>
<evidence type="ECO:0000313" key="2">
    <source>
        <dbReference type="Proteomes" id="UP000027920"/>
    </source>
</evidence>
<dbReference type="AlphaFoldDB" id="A0A072PLE2"/>
<keyword evidence="2" id="KW-1185">Reference proteome</keyword>
<protein>
    <submittedName>
        <fullName evidence="1">Uncharacterized protein</fullName>
    </submittedName>
</protein>
<proteinExistence type="predicted"/>
<organism evidence="1 2">
    <name type="scientific">Exophiala aquamarina CBS 119918</name>
    <dbReference type="NCBI Taxonomy" id="1182545"/>
    <lineage>
        <taxon>Eukaryota</taxon>
        <taxon>Fungi</taxon>
        <taxon>Dikarya</taxon>
        <taxon>Ascomycota</taxon>
        <taxon>Pezizomycotina</taxon>
        <taxon>Eurotiomycetes</taxon>
        <taxon>Chaetothyriomycetidae</taxon>
        <taxon>Chaetothyriales</taxon>
        <taxon>Herpotrichiellaceae</taxon>
        <taxon>Exophiala</taxon>
    </lineage>
</organism>
<dbReference type="EMBL" id="AMGV01000002">
    <property type="protein sequence ID" value="KEF60691.1"/>
    <property type="molecule type" value="Genomic_DNA"/>
</dbReference>
<dbReference type="HOGENOM" id="CLU_1777436_0_0_1"/>
<sequence>MTSSVINRRSLIIPDTETFTISDCVTILDFDSVTAATFGASHWRPDVDHRYALPEKLTQSVDIWGSFFLDADSSWRSRLLAAAKLSVSQLNSKTVQQGVPLKLLFWRKAGKLQNTISSHEQTTSPSTPTGLRTPLKKRSLCISTVA</sequence>
<dbReference type="RefSeq" id="XP_013263281.1">
    <property type="nucleotide sequence ID" value="XM_013407827.1"/>
</dbReference>
<comment type="caution">
    <text evidence="1">The sequence shown here is derived from an EMBL/GenBank/DDBJ whole genome shotgun (WGS) entry which is preliminary data.</text>
</comment>
<evidence type="ECO:0000313" key="1">
    <source>
        <dbReference type="EMBL" id="KEF60691.1"/>
    </source>
</evidence>
<accession>A0A072PLE2</accession>